<dbReference type="InterPro" id="IPR036085">
    <property type="entry name" value="PAZ_dom_sf"/>
</dbReference>
<evidence type="ECO:0000259" key="3">
    <source>
        <dbReference type="PROSITE" id="PS50821"/>
    </source>
</evidence>
<dbReference type="SUPFAM" id="SSF101690">
    <property type="entry name" value="PAZ domain"/>
    <property type="match status" value="1"/>
</dbReference>
<dbReference type="EMBL" id="CAXLJM020000062">
    <property type="protein sequence ID" value="CAL8120085.1"/>
    <property type="molecule type" value="Genomic_DNA"/>
</dbReference>
<dbReference type="SMART" id="SM00949">
    <property type="entry name" value="PAZ"/>
    <property type="match status" value="1"/>
</dbReference>
<feature type="compositionally biased region" description="Low complexity" evidence="1">
    <location>
        <begin position="104"/>
        <end position="122"/>
    </location>
</feature>
<organism evidence="4 5">
    <name type="scientific">Orchesella dallaii</name>
    <dbReference type="NCBI Taxonomy" id="48710"/>
    <lineage>
        <taxon>Eukaryota</taxon>
        <taxon>Metazoa</taxon>
        <taxon>Ecdysozoa</taxon>
        <taxon>Arthropoda</taxon>
        <taxon>Hexapoda</taxon>
        <taxon>Collembola</taxon>
        <taxon>Entomobryomorpha</taxon>
        <taxon>Entomobryoidea</taxon>
        <taxon>Orchesellidae</taxon>
        <taxon>Orchesellinae</taxon>
        <taxon>Orchesella</taxon>
    </lineage>
</organism>
<dbReference type="Pfam" id="PF08699">
    <property type="entry name" value="ArgoL1"/>
    <property type="match status" value="1"/>
</dbReference>
<comment type="caution">
    <text evidence="4">The sequence shown here is derived from an EMBL/GenBank/DDBJ whole genome shotgun (WGS) entry which is preliminary data.</text>
</comment>
<keyword evidence="2" id="KW-1133">Transmembrane helix</keyword>
<dbReference type="CDD" id="cd02845">
    <property type="entry name" value="PAZ_piwi_like"/>
    <property type="match status" value="1"/>
</dbReference>
<accession>A0ABP1R573</accession>
<dbReference type="InterPro" id="IPR014811">
    <property type="entry name" value="ArgoL1"/>
</dbReference>
<feature type="compositionally biased region" description="Basic and acidic residues" evidence="1">
    <location>
        <begin position="34"/>
        <end position="48"/>
    </location>
</feature>
<dbReference type="PANTHER" id="PTHR22891">
    <property type="entry name" value="EUKARYOTIC TRANSLATION INITIATION FACTOR 2C"/>
    <property type="match status" value="1"/>
</dbReference>
<feature type="region of interest" description="Disordered" evidence="1">
    <location>
        <begin position="100"/>
        <end position="157"/>
    </location>
</feature>
<gene>
    <name evidence="4" type="ORF">ODALV1_LOCUS18845</name>
</gene>
<dbReference type="Proteomes" id="UP001642540">
    <property type="component" value="Unassembled WGS sequence"/>
</dbReference>
<dbReference type="Gene3D" id="2.170.260.10">
    <property type="entry name" value="paz domain"/>
    <property type="match status" value="1"/>
</dbReference>
<dbReference type="InterPro" id="IPR003100">
    <property type="entry name" value="PAZ_dom"/>
</dbReference>
<dbReference type="Pfam" id="PF02170">
    <property type="entry name" value="PAZ"/>
    <property type="match status" value="1"/>
</dbReference>
<sequence>MEPEKEKRPSFHLPILHPKSVLGFSLILAVEVDGERTVRKPKPEDKTRTIMSDPPPPSRGRARARARPAALLPLVTTVAEENLPLMEPPTLETLHMDSHMYGESRSSGGAKSGTSSGNEAEGGSSGGSAPIRGLPRGAQRSSERRPRPGSLRVDPEFIRTRPAGFDKKGSSGKALQIVSNYYEFMMNKGYKLGLYAVAVTVQPPSDEIDDKKIRALVKTRKDQLGSYLLSGSQLMTTHPIPEELLQPFQAALPIPAGHEGVVPTYTVTISYLREVQDHEGFVIQFYNVIVRTVQGILNYAQVGRHYYDPKAAVQFNSWRLQLWPGFINSIRAQEAGLFLNVESCWKVLSTQNIYEKMLEIRAQDRDNFKENCSRAIVGTMVVTPYNPKAYKIVRIDFEANCSNTFETPKGRTSFTDYFWTKYKQQVRHPNQPMLVSEPSRREQRRGMTGDVYLVPELCFPAGLNDELRSNFRLMRDIASCLHMSPTNRVKTMQDFMNKIQSSPEVSSLVTIMLFYYCIFIKIFSFSYMTL</sequence>
<feature type="region of interest" description="Disordered" evidence="1">
    <location>
        <begin position="34"/>
        <end position="68"/>
    </location>
</feature>
<keyword evidence="2" id="KW-0812">Transmembrane</keyword>
<name>A0ABP1R573_9HEXA</name>
<evidence type="ECO:0000313" key="4">
    <source>
        <dbReference type="EMBL" id="CAL8120085.1"/>
    </source>
</evidence>
<protein>
    <recommendedName>
        <fullName evidence="3">PAZ domain-containing protein</fullName>
    </recommendedName>
</protein>
<evidence type="ECO:0000256" key="2">
    <source>
        <dbReference type="SAM" id="Phobius"/>
    </source>
</evidence>
<proteinExistence type="predicted"/>
<dbReference type="PROSITE" id="PS50821">
    <property type="entry name" value="PAZ"/>
    <property type="match status" value="1"/>
</dbReference>
<feature type="transmembrane region" description="Helical" evidence="2">
    <location>
        <begin position="505"/>
        <end position="528"/>
    </location>
</feature>
<reference evidence="4 5" key="1">
    <citation type="submission" date="2024-08" db="EMBL/GenBank/DDBJ databases">
        <authorList>
            <person name="Cucini C."/>
            <person name="Frati F."/>
        </authorList>
    </citation>
    <scope>NUCLEOTIDE SEQUENCE [LARGE SCALE GENOMIC DNA]</scope>
</reference>
<evidence type="ECO:0000313" key="5">
    <source>
        <dbReference type="Proteomes" id="UP001642540"/>
    </source>
</evidence>
<feature type="domain" description="PAZ" evidence="3">
    <location>
        <begin position="352"/>
        <end position="462"/>
    </location>
</feature>
<keyword evidence="5" id="KW-1185">Reference proteome</keyword>
<evidence type="ECO:0000256" key="1">
    <source>
        <dbReference type="SAM" id="MobiDB-lite"/>
    </source>
</evidence>
<keyword evidence="2" id="KW-0472">Membrane</keyword>